<accession>A0AAV9JYP5</accession>
<protein>
    <recommendedName>
        <fullName evidence="3">LAA1-like C-terminal TPR repeats domain-containing protein</fullName>
    </recommendedName>
</protein>
<gene>
    <name evidence="4" type="ORF">LTR36_000435</name>
</gene>
<evidence type="ECO:0000259" key="3">
    <source>
        <dbReference type="Pfam" id="PF25808"/>
    </source>
</evidence>
<feature type="compositionally biased region" description="Basic residues" evidence="2">
    <location>
        <begin position="287"/>
        <end position="297"/>
    </location>
</feature>
<feature type="region of interest" description="Disordered" evidence="2">
    <location>
        <begin position="1"/>
        <end position="23"/>
    </location>
</feature>
<name>A0AAV9JYP5_9PEZI</name>
<dbReference type="EMBL" id="JAVFHQ010000001">
    <property type="protein sequence ID" value="KAK4550855.1"/>
    <property type="molecule type" value="Genomic_DNA"/>
</dbReference>
<dbReference type="InterPro" id="IPR040108">
    <property type="entry name" value="Laa1/Sip1/HEATR5"/>
</dbReference>
<dbReference type="InterPro" id="IPR046837">
    <property type="entry name" value="Laa1/Sip1/HEATR5-like_HEAT"/>
</dbReference>
<dbReference type="GO" id="GO:0042147">
    <property type="term" value="P:retrograde transport, endosome to Golgi"/>
    <property type="evidence" value="ECO:0007669"/>
    <property type="project" value="TreeGrafter"/>
</dbReference>
<proteinExistence type="inferred from homology"/>
<dbReference type="Proteomes" id="UP001324427">
    <property type="component" value="Unassembled WGS sequence"/>
</dbReference>
<dbReference type="Gene3D" id="1.25.10.10">
    <property type="entry name" value="Leucine-rich Repeat Variant"/>
    <property type="match status" value="3"/>
</dbReference>
<dbReference type="SUPFAM" id="SSF48371">
    <property type="entry name" value="ARM repeat"/>
    <property type="match status" value="2"/>
</dbReference>
<feature type="compositionally biased region" description="Basic and acidic residues" evidence="2">
    <location>
        <begin position="298"/>
        <end position="310"/>
    </location>
</feature>
<dbReference type="InterPro" id="IPR011989">
    <property type="entry name" value="ARM-like"/>
</dbReference>
<dbReference type="Pfam" id="PF20210">
    <property type="entry name" value="Laa1_Sip1_HTR5"/>
    <property type="match status" value="1"/>
</dbReference>
<evidence type="ECO:0000313" key="4">
    <source>
        <dbReference type="EMBL" id="KAK4550855.1"/>
    </source>
</evidence>
<feature type="region of interest" description="Disordered" evidence="2">
    <location>
        <begin position="279"/>
        <end position="317"/>
    </location>
</feature>
<keyword evidence="5" id="KW-1185">Reference proteome</keyword>
<dbReference type="GO" id="GO:0005829">
    <property type="term" value="C:cytosol"/>
    <property type="evidence" value="ECO:0007669"/>
    <property type="project" value="GOC"/>
</dbReference>
<dbReference type="PANTHER" id="PTHR21663">
    <property type="entry name" value="HYPOTHETICAL HEAT DOMAIN-CONTAINING"/>
    <property type="match status" value="1"/>
</dbReference>
<feature type="domain" description="LAA1-like C-terminal TPR repeats" evidence="3">
    <location>
        <begin position="1867"/>
        <end position="2019"/>
    </location>
</feature>
<dbReference type="GO" id="GO:0008104">
    <property type="term" value="P:intracellular protein localization"/>
    <property type="evidence" value="ECO:0007669"/>
    <property type="project" value="TreeGrafter"/>
</dbReference>
<dbReference type="InterPro" id="IPR057981">
    <property type="entry name" value="TPR_LAA1-like_C"/>
</dbReference>
<comment type="similarity">
    <text evidence="1">Belongs to the HEATR5 family.</text>
</comment>
<reference evidence="4 5" key="1">
    <citation type="submission" date="2021-11" db="EMBL/GenBank/DDBJ databases">
        <title>Black yeast isolated from Biological Soil Crust.</title>
        <authorList>
            <person name="Kurbessoian T."/>
        </authorList>
    </citation>
    <scope>NUCLEOTIDE SEQUENCE [LARGE SCALE GENOMIC DNA]</scope>
    <source>
        <strain evidence="4 5">CCFEE 5522</strain>
    </source>
</reference>
<evidence type="ECO:0000256" key="1">
    <source>
        <dbReference type="ARBA" id="ARBA00008304"/>
    </source>
</evidence>
<organism evidence="4 5">
    <name type="scientific">Oleoguttula mirabilis</name>
    <dbReference type="NCBI Taxonomy" id="1507867"/>
    <lineage>
        <taxon>Eukaryota</taxon>
        <taxon>Fungi</taxon>
        <taxon>Dikarya</taxon>
        <taxon>Ascomycota</taxon>
        <taxon>Pezizomycotina</taxon>
        <taxon>Dothideomycetes</taxon>
        <taxon>Dothideomycetidae</taxon>
        <taxon>Mycosphaerellales</taxon>
        <taxon>Teratosphaeriaceae</taxon>
        <taxon>Oleoguttula</taxon>
    </lineage>
</organism>
<dbReference type="GO" id="GO:0030139">
    <property type="term" value="C:endocytic vesicle"/>
    <property type="evidence" value="ECO:0007669"/>
    <property type="project" value="TreeGrafter"/>
</dbReference>
<dbReference type="Pfam" id="PF25808">
    <property type="entry name" value="TPR_LAA1_C"/>
    <property type="match status" value="1"/>
</dbReference>
<dbReference type="GO" id="GO:0006897">
    <property type="term" value="P:endocytosis"/>
    <property type="evidence" value="ECO:0007669"/>
    <property type="project" value="TreeGrafter"/>
</dbReference>
<dbReference type="GO" id="GO:0016020">
    <property type="term" value="C:membrane"/>
    <property type="evidence" value="ECO:0007669"/>
    <property type="project" value="TreeGrafter"/>
</dbReference>
<comment type="caution">
    <text evidence="4">The sequence shown here is derived from an EMBL/GenBank/DDBJ whole genome shotgun (WGS) entry which is preliminary data.</text>
</comment>
<dbReference type="PANTHER" id="PTHR21663:SF0">
    <property type="entry name" value="HEAT REPEAT-CONTAINING PROTEIN 5B"/>
    <property type="match status" value="1"/>
</dbReference>
<dbReference type="InterPro" id="IPR016024">
    <property type="entry name" value="ARM-type_fold"/>
</dbReference>
<sequence length="2037" mass="220129">MATPDSKSAPTEAAVPKVTSNGEQSPYQLDVTKLHSLPSEQQGLYLLTFTANLVRHVDALDADGASAEQVPLKKELFQIINFSTPAPTRVIRNNLRRCFAGIFSEGNRKLLYDSINELVAILQAGKDKDLRAKHAAVSCLGAVFEAAGDSAMSLSPFACTAALKAMKAASSDTGYRSAIFRALGRITKGINVAIDEDVARTIWKQARNAAGSEKSLLVQASACWCLEQLVRCTPYFDNSNDFEKLQNALWKVMESSSATVRHAAASCLAAELVKSFSESPSKDSVPRIRKPRKSKKSAKGEDLDDDHERASSPAPDKPATALSYSLIGMLKILSTHYSRSTTTNKARAGVIECYIKVIKALGESVVETGYADIARHLFTDILGHPSLQFNRYRQLMSRKFVRIILERVIGKMLGETAQLNACRFLLNDIIKDFPQAVKERPEPSKQSLTGAISALTSLIGYLDAAIGSIAELCREGLLQVLQHPSFTVQVHAARALRALVVASPQQLLPTVTICMNSVNRELSLLAGPRQGPKRCVGQAHGLAAVLSASGSHPLYGSVDVYARVLQQATALLKSSGSSDLRISSCQLQVAWIMIGGLMSLGPNFVKIHLPQLMLLWKNALPRPVSRDNMAQRNMIELSYLAHVRECALASIRCFLTFNQRLLTSDVARRLSAMLENTVAFLQTLPEKKTSDDPSNRLSPALQLQDYEVMVRRRVFQCFSQLLMLSPVGSVEATAHSTILPLAVASFSDPEYYAPSSLSAAIASAAASFESIWDAGDNNGFGVTGLLRGLDVRDPVTRRVQRHWTSRQGDEDEAARLTSCPLGSAPEYDSTCCYLPDAPDAEDPQPPGTEAVNAAICAFGLSLPLQSPRVQDSMLEQMASSFSATALQKDPARKAAITVNVALGLATACKVATGEIGSSKGHIQSSATEKGIQALLHLCIKDADEVVRHLAATAIGGLCCSSGNAFTSAEVTYLTETIVKNREPHVRAGCALALASIHSQLGGMAAGFHMKNIVGILMSLAADTHPLVHFWALDSLAQVAESAGLNFSGVVTNTIGMLSQLYVCDSHNAETAVLASSNMSLDLLVPAAVARGVDSAINVLGPDLQDMAKARDMILTLVRLFSRETDVGLVLESLRCYEHLSLYAPGHLDFARYVQRLQSDLEASSAEIAQSALHSLSALMRRDAPEIIRTARPGLEDRLWDYLNSAPEQADIRNIFLNWLQQTGTSDPAEWIQRCNTILTKTKAKAEQPKTASVKNTAGPDIQDDEVAGFAVAEGASKEDEAQAPTSTQELMRWQVRLFAMECLRGLIAMISKQVAISDDSQGEEALQRKVADVIRIAFSASTAGVASLRVVGMRIIDQVLKLFGRTPDPDFPEAMLLEQYQAQISSALTPAFAADSSPELAAAAVSVCATFIATGIVTDIDRMGRILKVLVTALEGFAEESESASIGDLKALGSNAQVMVRMAVFSAWAQLQIASAEQRYLVDVVQPHIARLVPLWLSSLREYSRLRFEPDISASVGTASLSPDLDMVYAALNRQTLLKFYQDSWLSLVDAIASLIDEDSEFVFDALDSKNASTGSEEDKSVSGIDGIKRKSTGINYREEPVAFFFVLFGLAFESLAVRTSEDDIITRSRNLDILQALKKILRPSVSGNAVYRDVVFSETMDLLSRMSLTESLGVQAVVVEIARNLCIVHPSSRQGLQTPVNGEALSEDIEQLFELTRIIVLVLAGLIPGLSDTPVSVRLETSEEAVVLARTSLQALVDVSDVFPSIIKTDLHATILHIFVTLLGIGACQSAVVPQALPILRRFVSSIAEEHRPDTASQLRNALARMLLILRNAQKRETDASLPCEKNSLLAITVLLSAAPHEFNADDPLVARFVAELCECLEAPMTSRVAAGCVRTLLMAGMAPAALLTEAITFLSDPVELEGLAEGRSLVAQTLTMYAPRLPQKQQAAAIALFMNALLKRASAEGSQTHQETAARLLNLAAVDSASFRAIVTSMDGEQKGFLEQILKTRAGAQQARNDFGSDREPTIALKMDFGG</sequence>
<evidence type="ECO:0000313" key="5">
    <source>
        <dbReference type="Proteomes" id="UP001324427"/>
    </source>
</evidence>
<dbReference type="GO" id="GO:0005794">
    <property type="term" value="C:Golgi apparatus"/>
    <property type="evidence" value="ECO:0007669"/>
    <property type="project" value="TreeGrafter"/>
</dbReference>
<evidence type="ECO:0000256" key="2">
    <source>
        <dbReference type="SAM" id="MobiDB-lite"/>
    </source>
</evidence>